<feature type="transmembrane region" description="Helical" evidence="1">
    <location>
        <begin position="64"/>
        <end position="83"/>
    </location>
</feature>
<feature type="transmembrane region" description="Helical" evidence="1">
    <location>
        <begin position="38"/>
        <end position="57"/>
    </location>
</feature>
<feature type="transmembrane region" description="Helical" evidence="1">
    <location>
        <begin position="95"/>
        <end position="114"/>
    </location>
</feature>
<proteinExistence type="predicted"/>
<dbReference type="Proteomes" id="UP001164390">
    <property type="component" value="Chromosome"/>
</dbReference>
<accession>A0AA46TJ37</accession>
<organism evidence="2 3">
    <name type="scientific">Solicola gregarius</name>
    <dbReference type="NCBI Taxonomy" id="2908642"/>
    <lineage>
        <taxon>Bacteria</taxon>
        <taxon>Bacillati</taxon>
        <taxon>Actinomycetota</taxon>
        <taxon>Actinomycetes</taxon>
        <taxon>Propionibacteriales</taxon>
        <taxon>Nocardioidaceae</taxon>
        <taxon>Solicola</taxon>
    </lineage>
</organism>
<dbReference type="Pfam" id="PF19608">
    <property type="entry name" value="DUF6113"/>
    <property type="match status" value="1"/>
</dbReference>
<evidence type="ECO:0000256" key="1">
    <source>
        <dbReference type="SAM" id="Phobius"/>
    </source>
</evidence>
<dbReference type="RefSeq" id="WP_271635066.1">
    <property type="nucleotide sequence ID" value="NZ_CP094970.1"/>
</dbReference>
<gene>
    <name evidence="2" type="ORF">L0C25_03770</name>
</gene>
<evidence type="ECO:0000313" key="2">
    <source>
        <dbReference type="EMBL" id="UYM06205.1"/>
    </source>
</evidence>
<dbReference type="KEGG" id="sgrg:L0C25_03770"/>
<keyword evidence="1" id="KW-1133">Transmembrane helix</keyword>
<evidence type="ECO:0000313" key="3">
    <source>
        <dbReference type="Proteomes" id="UP001164390"/>
    </source>
</evidence>
<protein>
    <submittedName>
        <fullName evidence="2">DUF6113 family protein</fullName>
    </submittedName>
</protein>
<reference evidence="2" key="1">
    <citation type="submission" date="2022-01" db="EMBL/GenBank/DDBJ databases">
        <title>Nocardioidaceae gen. sp. A5X3R13.</title>
        <authorList>
            <person name="Lopez Marin M.A."/>
            <person name="Uhlik O."/>
        </authorList>
    </citation>
    <scope>NUCLEOTIDE SEQUENCE</scope>
    <source>
        <strain evidence="2">A5X3R13</strain>
    </source>
</reference>
<sequence length="130" mass="13608">MPVRRLVIRVALVLAGAVVCLAALVAHRHQWSLAGIDLPWGLVLALGTTYLVVRAGALLDAGRAGAVCVAAGWVVAFFYLFSGRPEGDYLFASDWLGYSMLIGGLVVVGAAVVVSMSGPPPAVRDPRHTI</sequence>
<dbReference type="EMBL" id="CP094970">
    <property type="protein sequence ID" value="UYM06205.1"/>
    <property type="molecule type" value="Genomic_DNA"/>
</dbReference>
<dbReference type="AlphaFoldDB" id="A0AA46TJ37"/>
<keyword evidence="1" id="KW-0812">Transmembrane</keyword>
<dbReference type="InterPro" id="IPR046095">
    <property type="entry name" value="DUF6113"/>
</dbReference>
<name>A0AA46TJ37_9ACTN</name>
<keyword evidence="1" id="KW-0472">Membrane</keyword>
<keyword evidence="3" id="KW-1185">Reference proteome</keyword>